<protein>
    <submittedName>
        <fullName evidence="1">Hypothetical_protein</fullName>
    </submittedName>
</protein>
<dbReference type="Proteomes" id="UP001642409">
    <property type="component" value="Unassembled WGS sequence"/>
</dbReference>
<comment type="caution">
    <text evidence="1">The sequence shown here is derived from an EMBL/GenBank/DDBJ whole genome shotgun (WGS) entry which is preliminary data.</text>
</comment>
<dbReference type="EMBL" id="CAXDID020000403">
    <property type="protein sequence ID" value="CAL6087812.1"/>
    <property type="molecule type" value="Genomic_DNA"/>
</dbReference>
<proteinExistence type="predicted"/>
<gene>
    <name evidence="1" type="ORF">HINF_LOCUS63826</name>
</gene>
<sequence>MEETRKKNIQTLLKIGSLRNQIYDLKLTQKRKTGDWSQIDIQVLYAGLTIWGRSGIDQIQVLLLSKTRLQINRKIKHLIELISEGKYIGIPQNIIKMLEILV</sequence>
<organism evidence="1 2">
    <name type="scientific">Hexamita inflata</name>
    <dbReference type="NCBI Taxonomy" id="28002"/>
    <lineage>
        <taxon>Eukaryota</taxon>
        <taxon>Metamonada</taxon>
        <taxon>Diplomonadida</taxon>
        <taxon>Hexamitidae</taxon>
        <taxon>Hexamitinae</taxon>
        <taxon>Hexamita</taxon>
    </lineage>
</organism>
<accession>A0ABP1LLD0</accession>
<evidence type="ECO:0000313" key="2">
    <source>
        <dbReference type="Proteomes" id="UP001642409"/>
    </source>
</evidence>
<evidence type="ECO:0000313" key="1">
    <source>
        <dbReference type="EMBL" id="CAL6087812.1"/>
    </source>
</evidence>
<keyword evidence="2" id="KW-1185">Reference proteome</keyword>
<reference evidence="1 2" key="1">
    <citation type="submission" date="2024-07" db="EMBL/GenBank/DDBJ databases">
        <authorList>
            <person name="Akdeniz Z."/>
        </authorList>
    </citation>
    <scope>NUCLEOTIDE SEQUENCE [LARGE SCALE GENOMIC DNA]</scope>
</reference>
<name>A0ABP1LLD0_9EUKA</name>